<accession>A0AAD9H0M0</accession>
<gene>
    <name evidence="2" type="ORF">P3T76_000080</name>
</gene>
<dbReference type="Proteomes" id="UP001259832">
    <property type="component" value="Unassembled WGS sequence"/>
</dbReference>
<dbReference type="SUPFAM" id="SSF48452">
    <property type="entry name" value="TPR-like"/>
    <property type="match status" value="1"/>
</dbReference>
<comment type="caution">
    <text evidence="2">The sequence shown here is derived from an EMBL/GenBank/DDBJ whole genome shotgun (WGS) entry which is preliminary data.</text>
</comment>
<dbReference type="EMBL" id="JASMQC010000001">
    <property type="protein sequence ID" value="KAK1947790.1"/>
    <property type="molecule type" value="Genomic_DNA"/>
</dbReference>
<feature type="coiled-coil region" evidence="1">
    <location>
        <begin position="47"/>
        <end position="353"/>
    </location>
</feature>
<protein>
    <submittedName>
        <fullName evidence="2">General transcriptional corepressor trfA</fullName>
    </submittedName>
</protein>
<dbReference type="InterPro" id="IPR011990">
    <property type="entry name" value="TPR-like_helical_dom_sf"/>
</dbReference>
<dbReference type="AlphaFoldDB" id="A0AAD9H0M0"/>
<evidence type="ECO:0000313" key="3">
    <source>
        <dbReference type="Proteomes" id="UP001259832"/>
    </source>
</evidence>
<sequence>MLVLVTETHVAVEISRGQQRAPKFTAIAARNAGRPVEATRRELFHAVHELRQLVAKRERELQVAKERFLEAKRVRREQKKEARDATLIQELAKTTERLAQARERERMHRADLETREFVRSLRTIEEDLRIRQRLKRQRREQEENALMVIEEYQMRYVVAESQRRELEARARLMEVSKRDQFVQERAQQQLREMEEMMRIDVEKKTQLERQRLIAREEDKVRWATLSKSAKKEAQERLHRREREEEEIRWRLEAEQNAERASLRLVERQKEELRLRKYKETKREQHERELIGEEDKNSRRWHFALKKNAAAEQWEAKREKEKNKYSLDPLQFAKMEAQKALEERQRRENNLMRDEDVISRAMKEKEKKEQYFKLCRERKRLRDIERRREVSETSLMQVEDDHSGEIRRAVRQAEEYKRTLEQMQVLADQVANKQKDRLQEARNRKLMYDEENRQRRVQQAQLQLDRIQEKHERETMEEEDKRAHNLDATEARLLEKRVREKRNWRMMREDVAAMERQDWEEEGRQLEKLLWTPNEAVALRHLVTDYPKFLSLNVEVLMEFVDTLKGPPPLDLDYEAVEAHLETEHTLTEDKIPSKKRKPRKFFYHEFFEKDPIMESIYRRRFPEPEPPTSGPGSTNELTRERWKRVAAHFLSRSWGSEASRKGFVLMHNGEYEAACKCLLEAVHSMQYTRFEDPPASTYQDVPPALLRQLGRCLLKQFQVCYQWEYLSKSLFFFQQASTHLVFLSNPLFLQEIAFALELSGDYRHAAEILGGVISCFPRYSRLMEVIFRAGIVMISLKMFRQSREYVLHTMDASPFGWESVDIVFLAARIMELEGKSSRSLCAVAYEDAYRKNLRGSLHHVHATWQEWIKAAETWCELGDRYLERQEFVLAKDAYLVMRKRQTHKPSHLTSKRKAVMAALHRQQTHIDVSVSMFDDRDWMRISCAFAMLNDRPTTVTAMSNWLTAGGGYRSRVTERFYRWPLVRWKFLTGAPVPQKVTQWLDDQKKAKVEAEAQIRLDKEAKRKELLRERQDRSYLGMQAWEQQEESTQISDKLIDQDNTFVTTEEPGAGVTEEDGAISVTGATDSGELAMEVKEDGMIVTGATDDEII</sequence>
<feature type="coiled-coil region" evidence="1">
    <location>
        <begin position="380"/>
        <end position="476"/>
    </location>
</feature>
<evidence type="ECO:0000313" key="2">
    <source>
        <dbReference type="EMBL" id="KAK1947790.1"/>
    </source>
</evidence>
<organism evidence="2 3">
    <name type="scientific">Phytophthora citrophthora</name>
    <dbReference type="NCBI Taxonomy" id="4793"/>
    <lineage>
        <taxon>Eukaryota</taxon>
        <taxon>Sar</taxon>
        <taxon>Stramenopiles</taxon>
        <taxon>Oomycota</taxon>
        <taxon>Peronosporomycetes</taxon>
        <taxon>Peronosporales</taxon>
        <taxon>Peronosporaceae</taxon>
        <taxon>Phytophthora</taxon>
    </lineage>
</organism>
<keyword evidence="1" id="KW-0175">Coiled coil</keyword>
<evidence type="ECO:0000256" key="1">
    <source>
        <dbReference type="SAM" id="Coils"/>
    </source>
</evidence>
<proteinExistence type="predicted"/>
<reference evidence="2" key="1">
    <citation type="submission" date="2023-08" db="EMBL/GenBank/DDBJ databases">
        <title>Reference Genome Resource for the Citrus Pathogen Phytophthora citrophthora.</title>
        <authorList>
            <person name="Moller H."/>
            <person name="Coetzee B."/>
            <person name="Rose L.J."/>
            <person name="Van Niekerk J.M."/>
        </authorList>
    </citation>
    <scope>NUCLEOTIDE SEQUENCE</scope>
    <source>
        <strain evidence="2">STE-U-9442</strain>
    </source>
</reference>
<keyword evidence="3" id="KW-1185">Reference proteome</keyword>
<name>A0AAD9H0M0_9STRA</name>